<comment type="caution">
    <text evidence="1">The sequence shown here is derived from an EMBL/GenBank/DDBJ whole genome shotgun (WGS) entry which is preliminary data.</text>
</comment>
<reference evidence="1" key="2">
    <citation type="submission" date="2020-09" db="EMBL/GenBank/DDBJ databases">
        <authorList>
            <person name="Sun Q."/>
            <person name="Zhou Y."/>
        </authorList>
    </citation>
    <scope>NUCLEOTIDE SEQUENCE</scope>
    <source>
        <strain evidence="1">CGMCC 1.6293</strain>
    </source>
</reference>
<name>A0A917WG01_9RHOB</name>
<dbReference type="EMBL" id="BMLF01000002">
    <property type="protein sequence ID" value="GGM00782.1"/>
    <property type="molecule type" value="Genomic_DNA"/>
</dbReference>
<evidence type="ECO:0008006" key="3">
    <source>
        <dbReference type="Google" id="ProtNLM"/>
    </source>
</evidence>
<accession>A0A917WG01</accession>
<evidence type="ECO:0000313" key="2">
    <source>
        <dbReference type="Proteomes" id="UP000649829"/>
    </source>
</evidence>
<dbReference type="AlphaFoldDB" id="A0A917WG01"/>
<gene>
    <name evidence="1" type="ORF">GCM10011534_23260</name>
</gene>
<evidence type="ECO:0000313" key="1">
    <source>
        <dbReference type="EMBL" id="GGM00782.1"/>
    </source>
</evidence>
<protein>
    <recommendedName>
        <fullName evidence="3">Ferredoxin</fullName>
    </recommendedName>
</protein>
<proteinExistence type="predicted"/>
<reference evidence="1" key="1">
    <citation type="journal article" date="2014" name="Int. J. Syst. Evol. Microbiol.">
        <title>Complete genome sequence of Corynebacterium casei LMG S-19264T (=DSM 44701T), isolated from a smear-ripened cheese.</title>
        <authorList>
            <consortium name="US DOE Joint Genome Institute (JGI-PGF)"/>
            <person name="Walter F."/>
            <person name="Albersmeier A."/>
            <person name="Kalinowski J."/>
            <person name="Ruckert C."/>
        </authorList>
    </citation>
    <scope>NUCLEOTIDE SEQUENCE</scope>
    <source>
        <strain evidence="1">CGMCC 1.6293</strain>
    </source>
</reference>
<dbReference type="Proteomes" id="UP000649829">
    <property type="component" value="Unassembled WGS sequence"/>
</dbReference>
<sequence>MTWEEIARAAAAHHLGVYAALHPEADPHLPQGTRTLLLLGPREPGYWPALTAGPEWRDGRPDPVDRWSLRVIGALAERFGARAVFPFGGPPFLPFVSWALASSWVQSSPVNLLVHGEAGLWVSFRGALALRERLALPPPPAPPCPACAAQPCRTACPVAALTPAGYDTAACKAFVTGPEGHACRTGGCQVRSACPAGQRHGRLAAQSAYHMTQFL</sequence>
<keyword evidence="2" id="KW-1185">Reference proteome</keyword>
<organism evidence="1 2">
    <name type="scientific">Pseudooceanicola nanhaiensis</name>
    <dbReference type="NCBI Taxonomy" id="375761"/>
    <lineage>
        <taxon>Bacteria</taxon>
        <taxon>Pseudomonadati</taxon>
        <taxon>Pseudomonadota</taxon>
        <taxon>Alphaproteobacteria</taxon>
        <taxon>Rhodobacterales</taxon>
        <taxon>Paracoccaceae</taxon>
        <taxon>Pseudooceanicola</taxon>
    </lineage>
</organism>
<dbReference type="RefSeq" id="WP_028287796.1">
    <property type="nucleotide sequence ID" value="NZ_BMLF01000002.1"/>
</dbReference>